<organism evidence="1 2">
    <name type="scientific">Caenorhabditis auriculariae</name>
    <dbReference type="NCBI Taxonomy" id="2777116"/>
    <lineage>
        <taxon>Eukaryota</taxon>
        <taxon>Metazoa</taxon>
        <taxon>Ecdysozoa</taxon>
        <taxon>Nematoda</taxon>
        <taxon>Chromadorea</taxon>
        <taxon>Rhabditida</taxon>
        <taxon>Rhabditina</taxon>
        <taxon>Rhabditomorpha</taxon>
        <taxon>Rhabditoidea</taxon>
        <taxon>Rhabditidae</taxon>
        <taxon>Peloderinae</taxon>
        <taxon>Caenorhabditis</taxon>
    </lineage>
</organism>
<dbReference type="EMBL" id="CAJGYM010000047">
    <property type="protein sequence ID" value="CAD6194754.1"/>
    <property type="molecule type" value="Genomic_DNA"/>
</dbReference>
<dbReference type="Proteomes" id="UP000835052">
    <property type="component" value="Unassembled WGS sequence"/>
</dbReference>
<sequence length="166" mass="18782">MRSSTSDVPLAECLKVTTTPSSVAKRCGRQIAQYSLTHRRLFHYLPTTYFRAFHAESSMVTTISCMCTPLTAFTVALRQSTVRAVRVWTLEAFDLLPRTHTDFSIAAAAADQVRRTSTLLQKIYAFPAFRNCLRDLWTVTLQQQFCSARSKPLSPYHSTLKLENPS</sequence>
<keyword evidence="2" id="KW-1185">Reference proteome</keyword>
<protein>
    <submittedName>
        <fullName evidence="1">Uncharacterized protein</fullName>
    </submittedName>
</protein>
<proteinExistence type="predicted"/>
<reference evidence="1" key="1">
    <citation type="submission" date="2020-10" db="EMBL/GenBank/DDBJ databases">
        <authorList>
            <person name="Kikuchi T."/>
        </authorList>
    </citation>
    <scope>NUCLEOTIDE SEQUENCE</scope>
    <source>
        <strain evidence="1">NKZ352</strain>
    </source>
</reference>
<name>A0A8S1HGB9_9PELO</name>
<accession>A0A8S1HGB9</accession>
<gene>
    <name evidence="1" type="ORF">CAUJ_LOCUS10673</name>
</gene>
<comment type="caution">
    <text evidence="1">The sequence shown here is derived from an EMBL/GenBank/DDBJ whole genome shotgun (WGS) entry which is preliminary data.</text>
</comment>
<evidence type="ECO:0000313" key="2">
    <source>
        <dbReference type="Proteomes" id="UP000835052"/>
    </source>
</evidence>
<dbReference type="AlphaFoldDB" id="A0A8S1HGB9"/>
<evidence type="ECO:0000313" key="1">
    <source>
        <dbReference type="EMBL" id="CAD6194754.1"/>
    </source>
</evidence>